<feature type="compositionally biased region" description="Polar residues" evidence="1">
    <location>
        <begin position="608"/>
        <end position="621"/>
    </location>
</feature>
<evidence type="ECO:0000256" key="1">
    <source>
        <dbReference type="SAM" id="MobiDB-lite"/>
    </source>
</evidence>
<dbReference type="Pfam" id="PF16770">
    <property type="entry name" value="RTT107_BRCT_5"/>
    <property type="match status" value="1"/>
</dbReference>
<name>A0AAD5SX66_9FUNG</name>
<comment type="caution">
    <text evidence="3">The sequence shown here is derived from an EMBL/GenBank/DDBJ whole genome shotgun (WGS) entry which is preliminary data.</text>
</comment>
<gene>
    <name evidence="3" type="ORF">HK100_001173</name>
</gene>
<evidence type="ECO:0000259" key="2">
    <source>
        <dbReference type="PROSITE" id="PS50172"/>
    </source>
</evidence>
<dbReference type="CDD" id="cd18432">
    <property type="entry name" value="BRCT_PAXIP1_rpt6_like"/>
    <property type="match status" value="1"/>
</dbReference>
<keyword evidence="4" id="KW-1185">Reference proteome</keyword>
<feature type="domain" description="BRCT" evidence="2">
    <location>
        <begin position="331"/>
        <end position="413"/>
    </location>
</feature>
<dbReference type="GO" id="GO:0035361">
    <property type="term" value="C:Cul8-RING ubiquitin ligase complex"/>
    <property type="evidence" value="ECO:0007669"/>
    <property type="project" value="TreeGrafter"/>
</dbReference>
<dbReference type="Pfam" id="PF12738">
    <property type="entry name" value="PTCB-BRCT"/>
    <property type="match status" value="1"/>
</dbReference>
<dbReference type="Gene3D" id="3.40.50.10190">
    <property type="entry name" value="BRCT domain"/>
    <property type="match status" value="4"/>
</dbReference>
<dbReference type="Proteomes" id="UP001211907">
    <property type="component" value="Unassembled WGS sequence"/>
</dbReference>
<dbReference type="AlphaFoldDB" id="A0AAD5SX66"/>
<feature type="region of interest" description="Disordered" evidence="1">
    <location>
        <begin position="563"/>
        <end position="710"/>
    </location>
</feature>
<feature type="domain" description="BRCT" evidence="2">
    <location>
        <begin position="87"/>
        <end position="202"/>
    </location>
</feature>
<dbReference type="CDD" id="cd17743">
    <property type="entry name" value="BRCT_BRC1_like_rpt5"/>
    <property type="match status" value="1"/>
</dbReference>
<dbReference type="EMBL" id="JADGJH010001253">
    <property type="protein sequence ID" value="KAJ3116044.1"/>
    <property type="molecule type" value="Genomic_DNA"/>
</dbReference>
<dbReference type="GO" id="GO:1990683">
    <property type="term" value="P:DNA double-strand break attachment to nuclear envelope"/>
    <property type="evidence" value="ECO:0007669"/>
    <property type="project" value="TreeGrafter"/>
</dbReference>
<dbReference type="PANTHER" id="PTHR47667:SF1">
    <property type="entry name" value="REGULATOR OF TY1 TRANSPOSITION PROTEIN 107"/>
    <property type="match status" value="1"/>
</dbReference>
<proteinExistence type="predicted"/>
<organism evidence="3 4">
    <name type="scientific">Physocladia obscura</name>
    <dbReference type="NCBI Taxonomy" id="109957"/>
    <lineage>
        <taxon>Eukaryota</taxon>
        <taxon>Fungi</taxon>
        <taxon>Fungi incertae sedis</taxon>
        <taxon>Chytridiomycota</taxon>
        <taxon>Chytridiomycota incertae sedis</taxon>
        <taxon>Chytridiomycetes</taxon>
        <taxon>Chytridiales</taxon>
        <taxon>Chytriomycetaceae</taxon>
        <taxon>Physocladia</taxon>
    </lineage>
</organism>
<sequence length="958" mass="104798">MRRNRILRRQLTIYNLKTKLDQLAKAAESLGFVLTESLPASIIVSNHIDFPGSADCATIVSPAWIRTACNLRLTSPSMPDPAFYSADPAKFFSGLVVAVSDEIAEYDQAAILGSVAAYGGQYRLSLTPDTTHFIAVSATTETYSEALIASKMPQNFDMFDPLINENDRNNTGGGNGLIITLPHFIDDCIKLKRHIPARMYTFPDPAILRANEEYGPFGKNNVSDIFVGVEEDGIEKSANFLANQKIFIDLACMVELGIITALETAGATVIDKFDAQICTLAILKRREGKIYVECEQPINKIPVATPAYLSHILTARTLTSPKNALLHYPPPRAPIFSGLTICATNYVGAARVAIEALVTTLGGTYTRQMTSANTHVVCARPWGSEKCARASQWDVPVVNHLWVEACWREERVVGVCRDEFRWWSLWIGRKDIVGMVAVDVGKVGESVRKAAAEVEVVSGIENARISKSVSEIVNGSGDFRAKLTVSSSFWQDNDDDAEDNIVHTPVSWKQKTARKNLITDKEEDKDGDEDLRRQSAIMPARSTFAAAVVARSTQISVKPQLDFSDADDAAGSPLPSRRLKLPDKTVTTYKKVSPEKFVKSAGNGGGDSSSPVSPEQSTNAPSPKKTKSQSSNPPTTTKKSQASKTQPKEKEHLVIAIDADSSDDSTERERVTARQVSRTVSGIKRTRKSSIPIGPGALSLPSSEAGGPLKRIKTTDQAAVIKIVSTGGAKIEKISWKDALNMGAKEVSDVPNCTHLIADKIVRTEKFIMAITMGKQIVTSDWILKSTKAGRWIDEKNFRPPDELNEYGMYSIDIALSLARKHKLLTGYVVYATPHVIPSWETLKRLVECAGGRMVKPLSLRKLTSVDVRLFTHAADKSVSSSPPRSRDVHNDSGVMSAATPAIVDISKVLVVSCEEDSTYTEKLRKFQSLTVYNVEVIVGSLMNQVLNLNDEILLLQD</sequence>
<dbReference type="SUPFAM" id="SSF52113">
    <property type="entry name" value="BRCT domain"/>
    <property type="match status" value="3"/>
</dbReference>
<feature type="compositionally biased region" description="Low complexity" evidence="1">
    <location>
        <begin position="633"/>
        <end position="645"/>
    </location>
</feature>
<dbReference type="InterPro" id="IPR001357">
    <property type="entry name" value="BRCT_dom"/>
</dbReference>
<evidence type="ECO:0000313" key="3">
    <source>
        <dbReference type="EMBL" id="KAJ3116044.1"/>
    </source>
</evidence>
<dbReference type="PANTHER" id="PTHR47667">
    <property type="entry name" value="REGULATOR OF TY1 TRANSPOSITION PROTEIN 107"/>
    <property type="match status" value="1"/>
</dbReference>
<evidence type="ECO:0000313" key="4">
    <source>
        <dbReference type="Proteomes" id="UP001211907"/>
    </source>
</evidence>
<dbReference type="InterPro" id="IPR036420">
    <property type="entry name" value="BRCT_dom_sf"/>
</dbReference>
<accession>A0AAD5SX66</accession>
<dbReference type="SMART" id="SM00292">
    <property type="entry name" value="BRCT"/>
    <property type="match status" value="5"/>
</dbReference>
<reference evidence="3" key="1">
    <citation type="submission" date="2020-05" db="EMBL/GenBank/DDBJ databases">
        <title>Phylogenomic resolution of chytrid fungi.</title>
        <authorList>
            <person name="Stajich J.E."/>
            <person name="Amses K."/>
            <person name="Simmons R."/>
            <person name="Seto K."/>
            <person name="Myers J."/>
            <person name="Bonds A."/>
            <person name="Quandt C.A."/>
            <person name="Barry K."/>
            <person name="Liu P."/>
            <person name="Grigoriev I."/>
            <person name="Longcore J.E."/>
            <person name="James T.Y."/>
        </authorList>
    </citation>
    <scope>NUCLEOTIDE SEQUENCE</scope>
    <source>
        <strain evidence="3">JEL0513</strain>
    </source>
</reference>
<dbReference type="InterPro" id="IPR053036">
    <property type="entry name" value="CellCycle_DNARepair_Reg"/>
</dbReference>
<dbReference type="GO" id="GO:0005634">
    <property type="term" value="C:nucleus"/>
    <property type="evidence" value="ECO:0007669"/>
    <property type="project" value="TreeGrafter"/>
</dbReference>
<protein>
    <recommendedName>
        <fullName evidence="2">BRCT domain-containing protein</fullName>
    </recommendedName>
</protein>
<dbReference type="GO" id="GO:0006302">
    <property type="term" value="P:double-strand break repair"/>
    <property type="evidence" value="ECO:0007669"/>
    <property type="project" value="TreeGrafter"/>
</dbReference>
<feature type="domain" description="BRCT" evidence="2">
    <location>
        <begin position="741"/>
        <end position="800"/>
    </location>
</feature>
<dbReference type="PROSITE" id="PS50172">
    <property type="entry name" value="BRCT"/>
    <property type="match status" value="3"/>
</dbReference>